<dbReference type="Pfam" id="PF11960">
    <property type="entry name" value="DUF3474"/>
    <property type="match status" value="1"/>
</dbReference>
<evidence type="ECO:0000256" key="4">
    <source>
        <dbReference type="ARBA" id="ARBA00022516"/>
    </source>
</evidence>
<dbReference type="InterPro" id="IPR021863">
    <property type="entry name" value="FAS_N"/>
</dbReference>
<keyword evidence="7" id="KW-0443">Lipid metabolism</keyword>
<dbReference type="InterPro" id="IPR012171">
    <property type="entry name" value="Fatty_acid_desaturase"/>
</dbReference>
<evidence type="ECO:0000256" key="6">
    <source>
        <dbReference type="ARBA" id="ARBA00023002"/>
    </source>
</evidence>
<dbReference type="InterPro" id="IPR005804">
    <property type="entry name" value="FA_desaturase_dom"/>
</dbReference>
<proteinExistence type="evidence at transcript level"/>
<evidence type="ECO:0000259" key="11">
    <source>
        <dbReference type="Pfam" id="PF11960"/>
    </source>
</evidence>
<evidence type="ECO:0000256" key="5">
    <source>
        <dbReference type="ARBA" id="ARBA00022832"/>
    </source>
</evidence>
<dbReference type="EMBL" id="JF897627">
    <property type="protein sequence ID" value="AEP37843.1"/>
    <property type="molecule type" value="mRNA"/>
</dbReference>
<accession>G4XRL6</accession>
<comment type="pathway">
    <text evidence="2">Lipid metabolism.</text>
</comment>
<keyword evidence="6" id="KW-0560">Oxidoreductase</keyword>
<keyword evidence="9" id="KW-0275">Fatty acid biosynthesis</keyword>
<comment type="similarity">
    <text evidence="3">Belongs to the fatty acid desaturase type 1 family.</text>
</comment>
<evidence type="ECO:0000256" key="2">
    <source>
        <dbReference type="ARBA" id="ARBA00005189"/>
    </source>
</evidence>
<sequence length="155" mass="17187">MSPPNSMSPATNGSTNGVAINGAKKLLDFDPSAAPPFKIADIRAAIPPHCWVKNPRRSLSYVLRDLLVILSFADAATKLDSWTVWPLYWIAQGTMFWAVFVLGHDCGHGSFSDSWLLNNVVGHILHSPILVPYHGWRISHKTHHQNHGNVEKDES</sequence>
<evidence type="ECO:0000256" key="8">
    <source>
        <dbReference type="ARBA" id="ARBA00023136"/>
    </source>
</evidence>
<protein>
    <submittedName>
        <fullName evidence="12">Omega-3 desaturase</fullName>
    </submittedName>
</protein>
<dbReference type="Pfam" id="PF00487">
    <property type="entry name" value="FA_desaturase"/>
    <property type="match status" value="1"/>
</dbReference>
<name>G4XRL6_LINUS</name>
<evidence type="ECO:0000259" key="10">
    <source>
        <dbReference type="Pfam" id="PF00487"/>
    </source>
</evidence>
<dbReference type="GO" id="GO:0016717">
    <property type="term" value="F:oxidoreductase activity, acting on paired donors, with oxidation of a pair of donors resulting in the reduction of molecular oxygen to two molecules of water"/>
    <property type="evidence" value="ECO:0007669"/>
    <property type="project" value="InterPro"/>
</dbReference>
<reference evidence="12" key="2">
    <citation type="submission" date="2011-04" db="EMBL/GenBank/DDBJ databases">
        <authorList>
            <person name="Khadake R.M."/>
            <person name="Khonde V.K."/>
            <person name="Ranjekar P.K."/>
            <person name="Harsulkar A.M."/>
        </authorList>
    </citation>
    <scope>NUCLEOTIDE SEQUENCE</scope>
</reference>
<keyword evidence="4" id="KW-0444">Lipid biosynthesis</keyword>
<organism evidence="12">
    <name type="scientific">Linum usitatissimum</name>
    <name type="common">Flax</name>
    <name type="synonym">Linum humile</name>
    <dbReference type="NCBI Taxonomy" id="4006"/>
    <lineage>
        <taxon>Eukaryota</taxon>
        <taxon>Viridiplantae</taxon>
        <taxon>Streptophyta</taxon>
        <taxon>Embryophyta</taxon>
        <taxon>Tracheophyta</taxon>
        <taxon>Spermatophyta</taxon>
        <taxon>Magnoliopsida</taxon>
        <taxon>eudicotyledons</taxon>
        <taxon>Gunneridae</taxon>
        <taxon>Pentapetalae</taxon>
        <taxon>rosids</taxon>
        <taxon>fabids</taxon>
        <taxon>Malpighiales</taxon>
        <taxon>Linaceae</taxon>
        <taxon>Linum</taxon>
    </lineage>
</organism>
<evidence type="ECO:0000256" key="3">
    <source>
        <dbReference type="ARBA" id="ARBA00009295"/>
    </source>
</evidence>
<reference evidence="12" key="1">
    <citation type="journal article" date="2011" name="J. Sci. Food Agric.">
        <title>Functional and bioinformatic characterisation of sequence variants of Fad3 gene from flax.</title>
        <authorList>
            <person name="Khadake R."/>
            <person name="Khonde V."/>
            <person name="Mhaske V."/>
            <person name="Ranjekar P."/>
            <person name="Harsulkar A."/>
        </authorList>
    </citation>
    <scope>NUCLEOTIDE SEQUENCE</scope>
</reference>
<evidence type="ECO:0000256" key="1">
    <source>
        <dbReference type="ARBA" id="ARBA00004370"/>
    </source>
</evidence>
<dbReference type="PANTHER" id="PTHR32100">
    <property type="entry name" value="OMEGA-6 FATTY ACID DESATURASE, CHLOROPLASTIC"/>
    <property type="match status" value="1"/>
</dbReference>
<feature type="domain" description="Fatty acid desaturase" evidence="10">
    <location>
        <begin position="82"/>
        <end position="153"/>
    </location>
</feature>
<feature type="domain" description="Fatty acid desaturase N-terminal" evidence="11">
    <location>
        <begin position="19"/>
        <end position="73"/>
    </location>
</feature>
<dbReference type="GO" id="GO:0006633">
    <property type="term" value="P:fatty acid biosynthetic process"/>
    <property type="evidence" value="ECO:0007669"/>
    <property type="project" value="UniProtKB-KW"/>
</dbReference>
<dbReference type="AlphaFoldDB" id="G4XRL6"/>
<evidence type="ECO:0000256" key="9">
    <source>
        <dbReference type="ARBA" id="ARBA00023160"/>
    </source>
</evidence>
<keyword evidence="5" id="KW-0276">Fatty acid metabolism</keyword>
<keyword evidence="8" id="KW-0472">Membrane</keyword>
<evidence type="ECO:0000313" key="12">
    <source>
        <dbReference type="EMBL" id="AEP37843.1"/>
    </source>
</evidence>
<gene>
    <name evidence="12" type="primary">FAD3A</name>
</gene>
<dbReference type="GO" id="GO:0016020">
    <property type="term" value="C:membrane"/>
    <property type="evidence" value="ECO:0007669"/>
    <property type="project" value="UniProtKB-SubCell"/>
</dbReference>
<evidence type="ECO:0000256" key="7">
    <source>
        <dbReference type="ARBA" id="ARBA00023098"/>
    </source>
</evidence>
<comment type="subcellular location">
    <subcellularLocation>
        <location evidence="1">Membrane</location>
    </subcellularLocation>
</comment>